<dbReference type="EMBL" id="JACXLD010000020">
    <property type="protein sequence ID" value="MBD2860272.1"/>
    <property type="molecule type" value="Genomic_DNA"/>
</dbReference>
<dbReference type="InterPro" id="IPR000531">
    <property type="entry name" value="Beta-barrel_TonB"/>
</dbReference>
<name>A0A927C5A5_9GAMM</name>
<dbReference type="InterPro" id="IPR039426">
    <property type="entry name" value="TonB-dep_rcpt-like"/>
</dbReference>
<keyword evidence="4" id="KW-0410">Iron transport</keyword>
<dbReference type="GO" id="GO:0009279">
    <property type="term" value="C:cell outer membrane"/>
    <property type="evidence" value="ECO:0007669"/>
    <property type="project" value="UniProtKB-SubCell"/>
</dbReference>
<keyword evidence="9 11" id="KW-0472">Membrane</keyword>
<sequence length="826" mass="91254">MPSTVKIFQFELYALIGVLAFALISVAYASDDELEALLREAETTKTESAEESTNQNVTSTPEQPDVSTGEEVADKVDETPAAKKPEGLGTIEEIVVTATKRAESVRDLPFSIDAFTGKDLEDRGATGLEEILKYSPGVTFKKGGHADSSSITIRGIGGTSKFFNRTFGLFFQDTPLVNPSLLGPQPDIDPFDMRAVEILKGPQGTLFGGSALAGAVRYVPNTPVVGESSGNFSFGYGSVSGAGDPNRAYSLMHNIPVGETVALRLTGSLREFAGYVDNTYSGEDDINNAETRQYIIQGQWEPSEEWTLNLLQLDRKAQNDDTSTVDNEGNEDNRHVVSGKRVKEDGLSEVTINTLNLTYSGYDPFSVNWSSNHLDKSGLVHLDVGRPYRAQDIPGGKARQEQVFWTDQISHELRLVSNDNTQSDYWLLDSWKYVVGLFYLESEQYFELDVPVPSVSLIDAVDSPELSPLSPLFIDPIRNLISALPDTGEITAGINVPATSTAKEKALYFDATKYMMNERLELNLGGRFYDQNSVGVIPVYVVARTAGIQEVSTLLDEASATLEESGFNPKVAVTWHWNDNFTNFASIVKGFRFGGFNTDPYQTGEPNITFESDSLWNYELGLRTTWLGGAMQWDITAFYLKWDNMQIEEFSSLATAYILNIGGSENLGAEMSFKSVLPYGFFVLANLAYSDARYTESFTTPSGGEGHEGDKLPNSPQWTGSAALSYNTALRDWEFGADLYYSYQGESKNDFENNIPLDAFETFGLSFRVSNANLPMSPELSLTVTNLFDERAALYGLYETVVMVNQFTTREVLQPRMVTMSMKFNF</sequence>
<reference evidence="16" key="1">
    <citation type="submission" date="2020-09" db="EMBL/GenBank/DDBJ databases">
        <authorList>
            <person name="Yoon J.-W."/>
        </authorList>
    </citation>
    <scope>NUCLEOTIDE SEQUENCE</scope>
    <source>
        <strain evidence="16">KMU-158</strain>
    </source>
</reference>
<dbReference type="Gene3D" id="2.40.170.20">
    <property type="entry name" value="TonB-dependent receptor, beta-barrel domain"/>
    <property type="match status" value="1"/>
</dbReference>
<dbReference type="GO" id="GO:0006826">
    <property type="term" value="P:iron ion transport"/>
    <property type="evidence" value="ECO:0007669"/>
    <property type="project" value="UniProtKB-KW"/>
</dbReference>
<evidence type="ECO:0000256" key="4">
    <source>
        <dbReference type="ARBA" id="ARBA00022496"/>
    </source>
</evidence>
<dbReference type="PANTHER" id="PTHR32552:SF81">
    <property type="entry name" value="TONB-DEPENDENT OUTER MEMBRANE RECEPTOR"/>
    <property type="match status" value="1"/>
</dbReference>
<dbReference type="SUPFAM" id="SSF56935">
    <property type="entry name" value="Porins"/>
    <property type="match status" value="1"/>
</dbReference>
<evidence type="ECO:0000256" key="8">
    <source>
        <dbReference type="ARBA" id="ARBA00023077"/>
    </source>
</evidence>
<keyword evidence="6" id="KW-0408">Iron</keyword>
<accession>A0A927C5A5</accession>
<dbReference type="Pfam" id="PF00593">
    <property type="entry name" value="TonB_dep_Rec_b-barrel"/>
    <property type="match status" value="1"/>
</dbReference>
<comment type="similarity">
    <text evidence="11 12">Belongs to the TonB-dependent receptor family.</text>
</comment>
<evidence type="ECO:0000256" key="3">
    <source>
        <dbReference type="ARBA" id="ARBA00022452"/>
    </source>
</evidence>
<keyword evidence="7" id="KW-0406">Ion transport</keyword>
<dbReference type="Proteomes" id="UP000610558">
    <property type="component" value="Unassembled WGS sequence"/>
</dbReference>
<evidence type="ECO:0000256" key="2">
    <source>
        <dbReference type="ARBA" id="ARBA00022448"/>
    </source>
</evidence>
<keyword evidence="5 11" id="KW-0812">Transmembrane</keyword>
<feature type="domain" description="TonB-dependent receptor plug" evidence="15">
    <location>
        <begin position="105"/>
        <end position="215"/>
    </location>
</feature>
<dbReference type="PROSITE" id="PS52016">
    <property type="entry name" value="TONB_DEPENDENT_REC_3"/>
    <property type="match status" value="1"/>
</dbReference>
<comment type="caution">
    <text evidence="16">The sequence shown here is derived from an EMBL/GenBank/DDBJ whole genome shotgun (WGS) entry which is preliminary data.</text>
</comment>
<feature type="compositionally biased region" description="Basic and acidic residues" evidence="13">
    <location>
        <begin position="72"/>
        <end position="83"/>
    </location>
</feature>
<keyword evidence="3 11" id="KW-1134">Transmembrane beta strand</keyword>
<evidence type="ECO:0000256" key="5">
    <source>
        <dbReference type="ARBA" id="ARBA00022692"/>
    </source>
</evidence>
<dbReference type="AlphaFoldDB" id="A0A927C5A5"/>
<evidence type="ECO:0000256" key="10">
    <source>
        <dbReference type="ARBA" id="ARBA00023237"/>
    </source>
</evidence>
<evidence type="ECO:0000256" key="11">
    <source>
        <dbReference type="PROSITE-ProRule" id="PRU01360"/>
    </source>
</evidence>
<evidence type="ECO:0000259" key="15">
    <source>
        <dbReference type="Pfam" id="PF07715"/>
    </source>
</evidence>
<keyword evidence="16" id="KW-0675">Receptor</keyword>
<comment type="subcellular location">
    <subcellularLocation>
        <location evidence="1 11">Cell outer membrane</location>
        <topology evidence="1 11">Multi-pass membrane protein</topology>
    </subcellularLocation>
</comment>
<keyword evidence="17" id="KW-1185">Reference proteome</keyword>
<dbReference type="InterPro" id="IPR012910">
    <property type="entry name" value="Plug_dom"/>
</dbReference>
<feature type="domain" description="TonB-dependent receptor-like beta-barrel" evidence="14">
    <location>
        <begin position="488"/>
        <end position="787"/>
    </location>
</feature>
<dbReference type="Pfam" id="PF07715">
    <property type="entry name" value="Plug"/>
    <property type="match status" value="1"/>
</dbReference>
<organism evidence="16 17">
    <name type="scientific">Spongiibacter pelagi</name>
    <dbReference type="NCBI Taxonomy" id="2760804"/>
    <lineage>
        <taxon>Bacteria</taxon>
        <taxon>Pseudomonadati</taxon>
        <taxon>Pseudomonadota</taxon>
        <taxon>Gammaproteobacteria</taxon>
        <taxon>Cellvibrionales</taxon>
        <taxon>Spongiibacteraceae</taxon>
        <taxon>Spongiibacter</taxon>
    </lineage>
</organism>
<evidence type="ECO:0000256" key="1">
    <source>
        <dbReference type="ARBA" id="ARBA00004571"/>
    </source>
</evidence>
<feature type="region of interest" description="Disordered" evidence="13">
    <location>
        <begin position="41"/>
        <end position="83"/>
    </location>
</feature>
<dbReference type="InterPro" id="IPR036942">
    <property type="entry name" value="Beta-barrel_TonB_sf"/>
</dbReference>
<proteinExistence type="inferred from homology"/>
<evidence type="ECO:0000313" key="17">
    <source>
        <dbReference type="Proteomes" id="UP000610558"/>
    </source>
</evidence>
<evidence type="ECO:0000256" key="7">
    <source>
        <dbReference type="ARBA" id="ARBA00023065"/>
    </source>
</evidence>
<keyword evidence="2 11" id="KW-0813">Transport</keyword>
<dbReference type="PANTHER" id="PTHR32552">
    <property type="entry name" value="FERRICHROME IRON RECEPTOR-RELATED"/>
    <property type="match status" value="1"/>
</dbReference>
<evidence type="ECO:0000259" key="14">
    <source>
        <dbReference type="Pfam" id="PF00593"/>
    </source>
</evidence>
<keyword evidence="8 12" id="KW-0798">TonB box</keyword>
<feature type="compositionally biased region" description="Polar residues" evidence="13">
    <location>
        <begin position="54"/>
        <end position="66"/>
    </location>
</feature>
<evidence type="ECO:0000256" key="13">
    <source>
        <dbReference type="SAM" id="MobiDB-lite"/>
    </source>
</evidence>
<gene>
    <name evidence="16" type="ORF">IB286_14845</name>
</gene>
<keyword evidence="10 11" id="KW-0998">Cell outer membrane</keyword>
<evidence type="ECO:0000256" key="12">
    <source>
        <dbReference type="RuleBase" id="RU003357"/>
    </source>
</evidence>
<protein>
    <submittedName>
        <fullName evidence="16">TonB-dependent receptor</fullName>
    </submittedName>
</protein>
<evidence type="ECO:0000256" key="9">
    <source>
        <dbReference type="ARBA" id="ARBA00023136"/>
    </source>
</evidence>
<evidence type="ECO:0000256" key="6">
    <source>
        <dbReference type="ARBA" id="ARBA00023004"/>
    </source>
</evidence>
<evidence type="ECO:0000313" key="16">
    <source>
        <dbReference type="EMBL" id="MBD2860272.1"/>
    </source>
</evidence>
<dbReference type="RefSeq" id="WP_190766903.1">
    <property type="nucleotide sequence ID" value="NZ_JACXLD010000020.1"/>
</dbReference>